<dbReference type="PANTHER" id="PTHR11911:SF111">
    <property type="entry name" value="INOSINE-5'-MONOPHOSPHATE DEHYDROGENASE"/>
    <property type="match status" value="1"/>
</dbReference>
<evidence type="ECO:0000313" key="22">
    <source>
        <dbReference type="Proteomes" id="UP000191661"/>
    </source>
</evidence>
<feature type="active site" description="Proton acceptor" evidence="13 14">
    <location>
        <position position="403"/>
    </location>
</feature>
<dbReference type="Pfam" id="PF00571">
    <property type="entry name" value="CBS"/>
    <property type="match status" value="2"/>
</dbReference>
<dbReference type="InterPro" id="IPR015875">
    <property type="entry name" value="IMP_DH/GMP_Rdtase_CS"/>
</dbReference>
<keyword evidence="8 13" id="KW-0630">Potassium</keyword>
<proteinExistence type="inferred from homology"/>
<dbReference type="GO" id="GO:0046872">
    <property type="term" value="F:metal ion binding"/>
    <property type="evidence" value="ECO:0007669"/>
    <property type="project" value="UniProtKB-UniRule"/>
</dbReference>
<dbReference type="FunFam" id="3.20.20.70:FF:000003">
    <property type="entry name" value="GMP reductase"/>
    <property type="match status" value="1"/>
</dbReference>
<dbReference type="GO" id="GO:0003938">
    <property type="term" value="F:IMP dehydrogenase activity"/>
    <property type="evidence" value="ECO:0007669"/>
    <property type="project" value="UniProtKB-UniRule"/>
</dbReference>
<comment type="similarity">
    <text evidence="2 13 18">Belongs to the IMPDH/GMPR family.</text>
</comment>
<comment type="function">
    <text evidence="13">Catalyzes the conversion of inosine 5'-phosphate (IMP) to xanthosine 5'-phosphate (XMP), the first committed and rate-limiting step in the de novo synthesis of guanine nucleotides, and therefore plays an important role in the regulation of cell growth.</text>
</comment>
<organism evidence="21 22">
    <name type="scientific">Methanobrevibacter arboriphilus JCM 13429 = DSM 1125</name>
    <dbReference type="NCBI Taxonomy" id="1300164"/>
    <lineage>
        <taxon>Archaea</taxon>
        <taxon>Methanobacteriati</taxon>
        <taxon>Methanobacteriota</taxon>
        <taxon>Methanomada group</taxon>
        <taxon>Methanobacteria</taxon>
        <taxon>Methanobacteriales</taxon>
        <taxon>Methanobacteriaceae</taxon>
        <taxon>Methanobrevibacter</taxon>
    </lineage>
</organism>
<evidence type="ECO:0000256" key="2">
    <source>
        <dbReference type="ARBA" id="ARBA00005502"/>
    </source>
</evidence>
<keyword evidence="5" id="KW-0677">Repeat</keyword>
<keyword evidence="6 13" id="KW-0332">GMP biosynthesis</keyword>
<dbReference type="Proteomes" id="UP000191661">
    <property type="component" value="Unassembled WGS sequence"/>
</dbReference>
<dbReference type="AlphaFoldDB" id="A0A1V6N051"/>
<evidence type="ECO:0000256" key="5">
    <source>
        <dbReference type="ARBA" id="ARBA00022737"/>
    </source>
</evidence>
<feature type="active site" description="Thioimidate intermediate" evidence="13 14">
    <location>
        <position position="304"/>
    </location>
</feature>
<dbReference type="InterPro" id="IPR001093">
    <property type="entry name" value="IMP_DH_GMPRt"/>
</dbReference>
<dbReference type="NCBIfam" id="TIGR01302">
    <property type="entry name" value="IMP_dehydrog"/>
    <property type="match status" value="1"/>
</dbReference>
<comment type="caution">
    <text evidence="21">The sequence shown here is derived from an EMBL/GenBank/DDBJ whole genome shotgun (WGS) entry which is preliminary data.</text>
</comment>
<keyword evidence="22" id="KW-1185">Reference proteome</keyword>
<evidence type="ECO:0000256" key="19">
    <source>
        <dbReference type="RuleBase" id="RU003928"/>
    </source>
</evidence>
<feature type="binding site" evidence="15">
    <location>
        <begin position="248"/>
        <end position="250"/>
    </location>
    <ligand>
        <name>NAD(+)</name>
        <dbReference type="ChEBI" id="CHEBI:57540"/>
    </ligand>
</feature>
<dbReference type="InterPro" id="IPR000644">
    <property type="entry name" value="CBS_dom"/>
</dbReference>
<feature type="binding site" evidence="13">
    <location>
        <position position="302"/>
    </location>
    <ligand>
        <name>IMP</name>
        <dbReference type="ChEBI" id="CHEBI:58053"/>
    </ligand>
</feature>
<dbReference type="SMART" id="SM01240">
    <property type="entry name" value="IMPDH"/>
    <property type="match status" value="1"/>
</dbReference>
<dbReference type="EC" id="1.1.1.205" evidence="13 19"/>
<evidence type="ECO:0000256" key="12">
    <source>
        <dbReference type="ARBA" id="ARBA00048028"/>
    </source>
</evidence>
<dbReference type="PROSITE" id="PS51371">
    <property type="entry name" value="CBS"/>
    <property type="match status" value="2"/>
</dbReference>
<evidence type="ECO:0000256" key="16">
    <source>
        <dbReference type="PIRSR" id="PIRSR000130-4"/>
    </source>
</evidence>
<dbReference type="GO" id="GO:0000166">
    <property type="term" value="F:nucleotide binding"/>
    <property type="evidence" value="ECO:0007669"/>
    <property type="project" value="UniProtKB-UniRule"/>
</dbReference>
<dbReference type="Gene3D" id="3.20.20.70">
    <property type="entry name" value="Aldolase class I"/>
    <property type="match status" value="1"/>
</dbReference>
<evidence type="ECO:0000256" key="13">
    <source>
        <dbReference type="HAMAP-Rule" id="MF_01964"/>
    </source>
</evidence>
<comment type="catalytic activity">
    <reaction evidence="12 13 19">
        <text>IMP + NAD(+) + H2O = XMP + NADH + H(+)</text>
        <dbReference type="Rhea" id="RHEA:11708"/>
        <dbReference type="ChEBI" id="CHEBI:15377"/>
        <dbReference type="ChEBI" id="CHEBI:15378"/>
        <dbReference type="ChEBI" id="CHEBI:57464"/>
        <dbReference type="ChEBI" id="CHEBI:57540"/>
        <dbReference type="ChEBI" id="CHEBI:57945"/>
        <dbReference type="ChEBI" id="CHEBI:58053"/>
        <dbReference type="EC" id="1.1.1.205"/>
    </reaction>
</comment>
<dbReference type="InterPro" id="IPR046342">
    <property type="entry name" value="CBS_dom_sf"/>
</dbReference>
<dbReference type="InterPro" id="IPR013785">
    <property type="entry name" value="Aldolase_TIM"/>
</dbReference>
<dbReference type="PROSITE" id="PS00487">
    <property type="entry name" value="IMP_DH_GMP_RED"/>
    <property type="match status" value="1"/>
</dbReference>
<feature type="binding site" description="in other chain" evidence="13 16">
    <location>
        <position position="301"/>
    </location>
    <ligand>
        <name>K(+)</name>
        <dbReference type="ChEBI" id="CHEBI:29103"/>
        <note>ligand shared between two tetrameric partners</note>
    </ligand>
</feature>
<dbReference type="CDD" id="cd04601">
    <property type="entry name" value="CBS_pair_IMPDH"/>
    <property type="match status" value="1"/>
</dbReference>
<feature type="domain" description="CBS" evidence="20">
    <location>
        <begin position="158"/>
        <end position="213"/>
    </location>
</feature>
<dbReference type="CDD" id="cd00381">
    <property type="entry name" value="IMPDH"/>
    <property type="match status" value="1"/>
</dbReference>
<dbReference type="SUPFAM" id="SSF54631">
    <property type="entry name" value="CBS-domain pair"/>
    <property type="match status" value="1"/>
</dbReference>
<feature type="binding site" evidence="13 15">
    <location>
        <begin position="297"/>
        <end position="299"/>
    </location>
    <ligand>
        <name>NAD(+)</name>
        <dbReference type="ChEBI" id="CHEBI:57540"/>
    </ligand>
</feature>
<feature type="binding site" evidence="13">
    <location>
        <begin position="337"/>
        <end position="339"/>
    </location>
    <ligand>
        <name>IMP</name>
        <dbReference type="ChEBI" id="CHEBI:58053"/>
    </ligand>
</feature>
<dbReference type="RefSeq" id="WP_080461048.1">
    <property type="nucleotide sequence ID" value="NZ_JXMW01000029.1"/>
</dbReference>
<evidence type="ECO:0000256" key="1">
    <source>
        <dbReference type="ARBA" id="ARBA00001958"/>
    </source>
</evidence>
<keyword evidence="11 17" id="KW-0129">CBS domain</keyword>
<dbReference type="PANTHER" id="PTHR11911">
    <property type="entry name" value="INOSINE-5-MONOPHOSPHATE DEHYDROGENASE RELATED"/>
    <property type="match status" value="1"/>
</dbReference>
<feature type="binding site" evidence="13">
    <location>
        <begin position="360"/>
        <end position="361"/>
    </location>
    <ligand>
        <name>IMP</name>
        <dbReference type="ChEBI" id="CHEBI:58053"/>
    </ligand>
</feature>
<keyword evidence="10 13" id="KW-0520">NAD</keyword>
<dbReference type="SUPFAM" id="SSF51412">
    <property type="entry name" value="Inosine monophosphate dehydrogenase (IMPDH)"/>
    <property type="match status" value="1"/>
</dbReference>
<dbReference type="InterPro" id="IPR005990">
    <property type="entry name" value="IMP_DH"/>
</dbReference>
<dbReference type="Pfam" id="PF00478">
    <property type="entry name" value="IMPDH"/>
    <property type="match status" value="1"/>
</dbReference>
<evidence type="ECO:0000256" key="11">
    <source>
        <dbReference type="ARBA" id="ARBA00023122"/>
    </source>
</evidence>
<evidence type="ECO:0000256" key="4">
    <source>
        <dbReference type="ARBA" id="ARBA00022723"/>
    </source>
</evidence>
<evidence type="ECO:0000256" key="6">
    <source>
        <dbReference type="ARBA" id="ARBA00022749"/>
    </source>
</evidence>
<evidence type="ECO:0000256" key="8">
    <source>
        <dbReference type="ARBA" id="ARBA00022958"/>
    </source>
</evidence>
<feature type="binding site" evidence="13">
    <location>
        <position position="474"/>
    </location>
    <ligand>
        <name>K(+)</name>
        <dbReference type="ChEBI" id="CHEBI:29103"/>
        <note>ligand shared between two tetrameric partners</note>
    </ligand>
</feature>
<comment type="activity regulation">
    <text evidence="13">Mycophenolic acid (MPA) is a non-competitive inhibitor that prevents formation of the closed enzyme conformation by binding to the same site as the amobile flap. In contrast, mizoribine monophosphate (MZP) is a competitive inhibitor that induces the closed conformation. MPA is a potent inhibitor of mammalian IMPDHs but a poor inhibitor of the bacterial enzymes. MZP is a more potent inhibitor of bacterial IMPDH.</text>
</comment>
<dbReference type="OrthoDB" id="21361at2157"/>
<gene>
    <name evidence="13 21" type="primary">guaB</name>
    <name evidence="21" type="ORF">MBBAR_29c00190</name>
</gene>
<feature type="domain" description="CBS" evidence="20">
    <location>
        <begin position="97"/>
        <end position="152"/>
    </location>
</feature>
<evidence type="ECO:0000256" key="14">
    <source>
        <dbReference type="PIRSR" id="PIRSR000130-1"/>
    </source>
</evidence>
<evidence type="ECO:0000256" key="3">
    <source>
        <dbReference type="ARBA" id="ARBA00011881"/>
    </source>
</evidence>
<evidence type="ECO:0000256" key="15">
    <source>
        <dbReference type="PIRSR" id="PIRSR000130-3"/>
    </source>
</evidence>
<evidence type="ECO:0000256" key="17">
    <source>
        <dbReference type="PROSITE-ProRule" id="PRU00703"/>
    </source>
</evidence>
<evidence type="ECO:0000259" key="20">
    <source>
        <dbReference type="PROSITE" id="PS51371"/>
    </source>
</evidence>
<dbReference type="PIRSF" id="PIRSF000130">
    <property type="entry name" value="IMPDH"/>
    <property type="match status" value="1"/>
</dbReference>
<dbReference type="EMBL" id="JXMW01000029">
    <property type="protein sequence ID" value="OQD58068.1"/>
    <property type="molecule type" value="Genomic_DNA"/>
</dbReference>
<dbReference type="SMART" id="SM00116">
    <property type="entry name" value="CBS"/>
    <property type="match status" value="2"/>
</dbReference>
<keyword evidence="4 13" id="KW-0479">Metal-binding</keyword>
<name>A0A1V6N051_METAZ</name>
<feature type="binding site" evidence="13">
    <location>
        <position position="248"/>
    </location>
    <ligand>
        <name>NAD(+)</name>
        <dbReference type="ChEBI" id="CHEBI:57540"/>
    </ligand>
</feature>
<feature type="binding site" evidence="13">
    <location>
        <position position="476"/>
    </location>
    <ligand>
        <name>K(+)</name>
        <dbReference type="ChEBI" id="CHEBI:29103"/>
        <note>ligand shared between two tetrameric partners</note>
    </ligand>
</feature>
<keyword evidence="9 13" id="KW-0560">Oxidoreductase</keyword>
<sequence length="493" mass="52750">MYSKKLKEAELGFTYDDFLLVPNASYTEAKDVDTKAKVSRNFELNIPIISSAMDTVTESDMAIALAQEGGLGVIHRNMTLEQQVKEVKKVKMSGDLTIKDVVTITPNSSISTVKTIMEEEEVSGLPVIEDEKLIGIISKRDIKPFLNNNSDKKVEDIMTSDVVTIEEPITPSEALELAYENKVERLPVIRDGKLAGIVTIRDILNHKKYPNAARDKNGNFLVAAAAGPFDLERAMALDEAGADIIAVDCAHAHNMNVVKFAKTMKENINADLIMGNIATSEAAEDLIAQGIDGLKVGIGPGSMCTTRIIAGVGVPQLSAISSVADVASEYGVPVIADGGLRYSGDIAKALGAGADLVMLGNLLAGTYESPGDVVVMNGRKYKQYRGMGSMGAMTGGFGGGADRYFQEIKGPMKHSKLVPEGVEGAVPYKGTINEVIFQLVGGLKASMGYCGAKDIKSMQEVAKFVRITSSGIKESHPHDLLITNESPNYPTLD</sequence>
<accession>A0A1V6N051</accession>
<feature type="binding site" evidence="13">
    <location>
        <position position="475"/>
    </location>
    <ligand>
        <name>K(+)</name>
        <dbReference type="ChEBI" id="CHEBI:29103"/>
        <note>ligand shared between two tetrameric partners</note>
    </ligand>
</feature>
<comment type="caution">
    <text evidence="13">Lacks conserved residue(s) required for the propagation of feature annotation.</text>
</comment>
<evidence type="ECO:0000256" key="10">
    <source>
        <dbReference type="ARBA" id="ARBA00023027"/>
    </source>
</evidence>
<evidence type="ECO:0000256" key="18">
    <source>
        <dbReference type="RuleBase" id="RU003927"/>
    </source>
</evidence>
<comment type="pathway">
    <text evidence="13 19">Purine metabolism; XMP biosynthesis via de novo pathway; XMP from IMP: step 1/1.</text>
</comment>
<feature type="binding site" description="in other chain" evidence="13 16">
    <location>
        <position position="304"/>
    </location>
    <ligand>
        <name>K(+)</name>
        <dbReference type="ChEBI" id="CHEBI:29103"/>
        <note>ligand shared between two tetrameric partners</note>
    </ligand>
</feature>
<evidence type="ECO:0000313" key="21">
    <source>
        <dbReference type="EMBL" id="OQD58068.1"/>
    </source>
</evidence>
<protein>
    <recommendedName>
        <fullName evidence="13 19">Inosine-5'-monophosphate dehydrogenase</fullName>
        <shortName evidence="13">IMP dehydrogenase</shortName>
        <shortName evidence="13">IMPD</shortName>
        <shortName evidence="13">IMPDH</shortName>
        <ecNumber evidence="13 19">1.1.1.205</ecNumber>
    </recommendedName>
</protein>
<dbReference type="GO" id="GO:0006177">
    <property type="term" value="P:GMP biosynthetic process"/>
    <property type="evidence" value="ECO:0007669"/>
    <property type="project" value="UniProtKB-UniRule"/>
</dbReference>
<evidence type="ECO:0000256" key="7">
    <source>
        <dbReference type="ARBA" id="ARBA00022755"/>
    </source>
</evidence>
<feature type="binding site" description="in other chain" evidence="13 16">
    <location>
        <position position="299"/>
    </location>
    <ligand>
        <name>K(+)</name>
        <dbReference type="ChEBI" id="CHEBI:29103"/>
        <note>ligand shared between two tetrameric partners</note>
    </ligand>
</feature>
<reference evidence="21 22" key="1">
    <citation type="submission" date="2014-12" db="EMBL/GenBank/DDBJ databases">
        <title>Genome sequence of Methanobrevibacter arboriphilicus DH1, DSM1125.</title>
        <authorList>
            <person name="Poehlein A."/>
            <person name="Thauer R.K."/>
            <person name="Seedorf H."/>
            <person name="Daniel R."/>
        </authorList>
    </citation>
    <scope>NUCLEOTIDE SEQUENCE [LARGE SCALE GENOMIC DNA]</scope>
    <source>
        <strain evidence="21 22">DH1</strain>
    </source>
</reference>
<comment type="cofactor">
    <cofactor evidence="1 13">
        <name>K(+)</name>
        <dbReference type="ChEBI" id="CHEBI:29103"/>
    </cofactor>
</comment>
<feature type="binding site" evidence="13">
    <location>
        <position position="420"/>
    </location>
    <ligand>
        <name>IMP</name>
        <dbReference type="ChEBI" id="CHEBI:58053"/>
    </ligand>
</feature>
<dbReference type="UniPathway" id="UPA00601">
    <property type="reaction ID" value="UER00295"/>
</dbReference>
<dbReference type="HAMAP" id="MF_01964">
    <property type="entry name" value="IMPDH"/>
    <property type="match status" value="1"/>
</dbReference>
<keyword evidence="7 13" id="KW-0658">Purine biosynthesis</keyword>
<feature type="binding site" evidence="13">
    <location>
        <begin position="384"/>
        <end position="388"/>
    </location>
    <ligand>
        <name>IMP</name>
        <dbReference type="ChEBI" id="CHEBI:58053"/>
    </ligand>
</feature>
<comment type="subunit">
    <text evidence="3 13">Homotetramer.</text>
</comment>
<evidence type="ECO:0000256" key="9">
    <source>
        <dbReference type="ARBA" id="ARBA00023002"/>
    </source>
</evidence>
<dbReference type="GO" id="GO:0006183">
    <property type="term" value="P:GTP biosynthetic process"/>
    <property type="evidence" value="ECO:0007669"/>
    <property type="project" value="TreeGrafter"/>
</dbReference>